<dbReference type="Gene3D" id="1.10.3720.10">
    <property type="entry name" value="MetI-like"/>
    <property type="match status" value="1"/>
</dbReference>
<dbReference type="Proteomes" id="UP000824002">
    <property type="component" value="Unassembled WGS sequence"/>
</dbReference>
<accession>A0A9D1JZD4</accession>
<comment type="similarity">
    <text evidence="7">Belongs to the binding-protein-dependent transport system permease family.</text>
</comment>
<evidence type="ECO:0000313" key="9">
    <source>
        <dbReference type="EMBL" id="HIS76131.1"/>
    </source>
</evidence>
<evidence type="ECO:0000256" key="5">
    <source>
        <dbReference type="ARBA" id="ARBA00022989"/>
    </source>
</evidence>
<dbReference type="SUPFAM" id="SSF161098">
    <property type="entry name" value="MetI-like"/>
    <property type="match status" value="1"/>
</dbReference>
<dbReference type="Pfam" id="PF00528">
    <property type="entry name" value="BPD_transp_1"/>
    <property type="match status" value="1"/>
</dbReference>
<keyword evidence="4 7" id="KW-0812">Transmembrane</keyword>
<organism evidence="9 10">
    <name type="scientific">Candidatus Merdivicinus excrementipullorum</name>
    <dbReference type="NCBI Taxonomy" id="2840867"/>
    <lineage>
        <taxon>Bacteria</taxon>
        <taxon>Bacillati</taxon>
        <taxon>Bacillota</taxon>
        <taxon>Clostridia</taxon>
        <taxon>Eubacteriales</taxon>
        <taxon>Oscillospiraceae</taxon>
        <taxon>Oscillospiraceae incertae sedis</taxon>
        <taxon>Candidatus Merdivicinus</taxon>
    </lineage>
</organism>
<dbReference type="AlphaFoldDB" id="A0A9D1JZD4"/>
<feature type="transmembrane region" description="Helical" evidence="7">
    <location>
        <begin position="98"/>
        <end position="119"/>
    </location>
</feature>
<protein>
    <submittedName>
        <fullName evidence="9">Sugar ABC transporter permease</fullName>
    </submittedName>
</protein>
<keyword evidence="2 7" id="KW-0813">Transport</keyword>
<dbReference type="PANTHER" id="PTHR43227:SF11">
    <property type="entry name" value="BLL4140 PROTEIN"/>
    <property type="match status" value="1"/>
</dbReference>
<keyword evidence="6 7" id="KW-0472">Membrane</keyword>
<dbReference type="GO" id="GO:0055085">
    <property type="term" value="P:transmembrane transport"/>
    <property type="evidence" value="ECO:0007669"/>
    <property type="project" value="InterPro"/>
</dbReference>
<evidence type="ECO:0000256" key="3">
    <source>
        <dbReference type="ARBA" id="ARBA00022475"/>
    </source>
</evidence>
<evidence type="ECO:0000256" key="4">
    <source>
        <dbReference type="ARBA" id="ARBA00022692"/>
    </source>
</evidence>
<gene>
    <name evidence="9" type="ORF">IAB51_04880</name>
</gene>
<dbReference type="InterPro" id="IPR050809">
    <property type="entry name" value="UgpAE/MalFG_permease"/>
</dbReference>
<feature type="transmembrane region" description="Helical" evidence="7">
    <location>
        <begin position="140"/>
        <end position="160"/>
    </location>
</feature>
<evidence type="ECO:0000256" key="2">
    <source>
        <dbReference type="ARBA" id="ARBA00022448"/>
    </source>
</evidence>
<dbReference type="CDD" id="cd06261">
    <property type="entry name" value="TM_PBP2"/>
    <property type="match status" value="1"/>
</dbReference>
<sequence length="322" mass="36418">MNSAAIPRKNVRPRRQKEGASSKPLWKRICEHKILYLFMLPCVVSLLVFNYQPMYGATLAFKEYHYNLGILGSPWVGFEHFERFLTSPQFWITLKNTVIITSLKLLICFPAPIVLALMLNEMRAPKYKRFVQTMSYLPNFVSWVVVVQIMTALFSPYGGIVNDIRKAMGLETIFFMGEASYFYPIVILSDLWKTIGWNSIIYLSALSSVSTELTEAAIIDGAGRLQIVWHVNLPAIRGTVGIMFIFAVGGILNAGFDQILLLQQPGNMQYAEVLDTFVLKTGLSQGKFEYATAIGLFKSLFSFLLVIVTNYVASKLFDISIW</sequence>
<evidence type="ECO:0000256" key="1">
    <source>
        <dbReference type="ARBA" id="ARBA00004651"/>
    </source>
</evidence>
<keyword evidence="3" id="KW-1003">Cell membrane</keyword>
<evidence type="ECO:0000256" key="7">
    <source>
        <dbReference type="RuleBase" id="RU363032"/>
    </source>
</evidence>
<dbReference type="PANTHER" id="PTHR43227">
    <property type="entry name" value="BLL4140 PROTEIN"/>
    <property type="match status" value="1"/>
</dbReference>
<reference evidence="9" key="1">
    <citation type="submission" date="2020-10" db="EMBL/GenBank/DDBJ databases">
        <authorList>
            <person name="Gilroy R."/>
        </authorList>
    </citation>
    <scope>NUCLEOTIDE SEQUENCE</scope>
    <source>
        <strain evidence="9">CHK199-13235</strain>
    </source>
</reference>
<feature type="transmembrane region" description="Helical" evidence="7">
    <location>
        <begin position="290"/>
        <end position="313"/>
    </location>
</feature>
<evidence type="ECO:0000259" key="8">
    <source>
        <dbReference type="PROSITE" id="PS50928"/>
    </source>
</evidence>
<dbReference type="EMBL" id="DVJP01000033">
    <property type="protein sequence ID" value="HIS76131.1"/>
    <property type="molecule type" value="Genomic_DNA"/>
</dbReference>
<comment type="subcellular location">
    <subcellularLocation>
        <location evidence="1 7">Cell membrane</location>
        <topology evidence="1 7">Multi-pass membrane protein</topology>
    </subcellularLocation>
</comment>
<feature type="domain" description="ABC transmembrane type-1" evidence="8">
    <location>
        <begin position="94"/>
        <end position="309"/>
    </location>
</feature>
<proteinExistence type="inferred from homology"/>
<comment type="caution">
    <text evidence="9">The sequence shown here is derived from an EMBL/GenBank/DDBJ whole genome shotgun (WGS) entry which is preliminary data.</text>
</comment>
<evidence type="ECO:0000313" key="10">
    <source>
        <dbReference type="Proteomes" id="UP000824002"/>
    </source>
</evidence>
<name>A0A9D1JZD4_9FIRM</name>
<evidence type="ECO:0000256" key="6">
    <source>
        <dbReference type="ARBA" id="ARBA00023136"/>
    </source>
</evidence>
<feature type="transmembrane region" description="Helical" evidence="7">
    <location>
        <begin position="172"/>
        <end position="192"/>
    </location>
</feature>
<dbReference type="PROSITE" id="PS50928">
    <property type="entry name" value="ABC_TM1"/>
    <property type="match status" value="1"/>
</dbReference>
<feature type="transmembrane region" description="Helical" evidence="7">
    <location>
        <begin position="234"/>
        <end position="256"/>
    </location>
</feature>
<dbReference type="InterPro" id="IPR000515">
    <property type="entry name" value="MetI-like"/>
</dbReference>
<dbReference type="GO" id="GO:0005886">
    <property type="term" value="C:plasma membrane"/>
    <property type="evidence" value="ECO:0007669"/>
    <property type="project" value="UniProtKB-SubCell"/>
</dbReference>
<feature type="transmembrane region" description="Helical" evidence="7">
    <location>
        <begin position="34"/>
        <end position="52"/>
    </location>
</feature>
<reference evidence="9" key="2">
    <citation type="journal article" date="2021" name="PeerJ">
        <title>Extensive microbial diversity within the chicken gut microbiome revealed by metagenomics and culture.</title>
        <authorList>
            <person name="Gilroy R."/>
            <person name="Ravi A."/>
            <person name="Getino M."/>
            <person name="Pursley I."/>
            <person name="Horton D.L."/>
            <person name="Alikhan N.F."/>
            <person name="Baker D."/>
            <person name="Gharbi K."/>
            <person name="Hall N."/>
            <person name="Watson M."/>
            <person name="Adriaenssens E.M."/>
            <person name="Foster-Nyarko E."/>
            <person name="Jarju S."/>
            <person name="Secka A."/>
            <person name="Antonio M."/>
            <person name="Oren A."/>
            <person name="Chaudhuri R.R."/>
            <person name="La Ragione R."/>
            <person name="Hildebrand F."/>
            <person name="Pallen M.J."/>
        </authorList>
    </citation>
    <scope>NUCLEOTIDE SEQUENCE</scope>
    <source>
        <strain evidence="9">CHK199-13235</strain>
    </source>
</reference>
<keyword evidence="5 7" id="KW-1133">Transmembrane helix</keyword>
<dbReference type="InterPro" id="IPR035906">
    <property type="entry name" value="MetI-like_sf"/>
</dbReference>